<evidence type="ECO:0000256" key="1">
    <source>
        <dbReference type="SAM" id="Phobius"/>
    </source>
</evidence>
<dbReference type="RefSeq" id="WP_344399006.1">
    <property type="nucleotide sequence ID" value="NZ_BAAASG010000002.1"/>
</dbReference>
<proteinExistence type="predicted"/>
<feature type="transmembrane region" description="Helical" evidence="1">
    <location>
        <begin position="28"/>
        <end position="49"/>
    </location>
</feature>
<keyword evidence="1" id="KW-1133">Transmembrane helix</keyword>
<gene>
    <name evidence="2" type="ORF">GCM10010276_12390</name>
</gene>
<sequence>MNTSDTPAGAAYFDGARTQEAFSQLKKYVALFGMVCAIVLATVAVVALTGHSTTGFMWIRGAILLALAPVLYRSAVRASQGVRRDYERLSTLSVILPIAIIGIDLIPGLCPTWYAAMQGVSALGLIGAAVITRGSVLRAAFPKNS</sequence>
<feature type="transmembrane region" description="Helical" evidence="1">
    <location>
        <begin position="92"/>
        <end position="114"/>
    </location>
</feature>
<keyword evidence="1" id="KW-0812">Transmembrane</keyword>
<protein>
    <recommendedName>
        <fullName evidence="4">Integral membrane protein</fullName>
    </recommendedName>
</protein>
<organism evidence="2 3">
    <name type="scientific">Streptomyces longisporus</name>
    <dbReference type="NCBI Taxonomy" id="1948"/>
    <lineage>
        <taxon>Bacteria</taxon>
        <taxon>Bacillati</taxon>
        <taxon>Actinomycetota</taxon>
        <taxon>Actinomycetes</taxon>
        <taxon>Kitasatosporales</taxon>
        <taxon>Streptomycetaceae</taxon>
        <taxon>Streptomyces</taxon>
    </lineage>
</organism>
<dbReference type="EMBL" id="BAAASG010000002">
    <property type="protein sequence ID" value="GAA2477661.1"/>
    <property type="molecule type" value="Genomic_DNA"/>
</dbReference>
<accession>A0ABP5YA31</accession>
<keyword evidence="1" id="KW-0472">Membrane</keyword>
<comment type="caution">
    <text evidence="2">The sequence shown here is derived from an EMBL/GenBank/DDBJ whole genome shotgun (WGS) entry which is preliminary data.</text>
</comment>
<feature type="transmembrane region" description="Helical" evidence="1">
    <location>
        <begin position="55"/>
        <end position="72"/>
    </location>
</feature>
<reference evidence="3" key="1">
    <citation type="journal article" date="2019" name="Int. J. Syst. Evol. Microbiol.">
        <title>The Global Catalogue of Microorganisms (GCM) 10K type strain sequencing project: providing services to taxonomists for standard genome sequencing and annotation.</title>
        <authorList>
            <consortium name="The Broad Institute Genomics Platform"/>
            <consortium name="The Broad Institute Genome Sequencing Center for Infectious Disease"/>
            <person name="Wu L."/>
            <person name="Ma J."/>
        </authorList>
    </citation>
    <scope>NUCLEOTIDE SEQUENCE [LARGE SCALE GENOMIC DNA]</scope>
    <source>
        <strain evidence="3">JCM 4395</strain>
    </source>
</reference>
<dbReference type="Proteomes" id="UP001501777">
    <property type="component" value="Unassembled WGS sequence"/>
</dbReference>
<evidence type="ECO:0008006" key="4">
    <source>
        <dbReference type="Google" id="ProtNLM"/>
    </source>
</evidence>
<evidence type="ECO:0000313" key="3">
    <source>
        <dbReference type="Proteomes" id="UP001501777"/>
    </source>
</evidence>
<name>A0ABP5YA31_STRLO</name>
<evidence type="ECO:0000313" key="2">
    <source>
        <dbReference type="EMBL" id="GAA2477661.1"/>
    </source>
</evidence>
<keyword evidence="3" id="KW-1185">Reference proteome</keyword>
<feature type="transmembrane region" description="Helical" evidence="1">
    <location>
        <begin position="120"/>
        <end position="141"/>
    </location>
</feature>